<dbReference type="Proteomes" id="UP000799324">
    <property type="component" value="Unassembled WGS sequence"/>
</dbReference>
<proteinExistence type="predicted"/>
<evidence type="ECO:0000313" key="1">
    <source>
        <dbReference type="EMBL" id="KAF2647466.1"/>
    </source>
</evidence>
<dbReference type="EMBL" id="MU004617">
    <property type="protein sequence ID" value="KAF2647466.1"/>
    <property type="molecule type" value="Genomic_DNA"/>
</dbReference>
<reference evidence="1" key="1">
    <citation type="journal article" date="2020" name="Stud. Mycol.">
        <title>101 Dothideomycetes genomes: a test case for predicting lifestyles and emergence of pathogens.</title>
        <authorList>
            <person name="Haridas S."/>
            <person name="Albert R."/>
            <person name="Binder M."/>
            <person name="Bloem J."/>
            <person name="Labutti K."/>
            <person name="Salamov A."/>
            <person name="Andreopoulos B."/>
            <person name="Baker S."/>
            <person name="Barry K."/>
            <person name="Bills G."/>
            <person name="Bluhm B."/>
            <person name="Cannon C."/>
            <person name="Castanera R."/>
            <person name="Culley D."/>
            <person name="Daum C."/>
            <person name="Ezra D."/>
            <person name="Gonzalez J."/>
            <person name="Henrissat B."/>
            <person name="Kuo A."/>
            <person name="Liang C."/>
            <person name="Lipzen A."/>
            <person name="Lutzoni F."/>
            <person name="Magnuson J."/>
            <person name="Mondo S."/>
            <person name="Nolan M."/>
            <person name="Ohm R."/>
            <person name="Pangilinan J."/>
            <person name="Park H.-J."/>
            <person name="Ramirez L."/>
            <person name="Alfaro M."/>
            <person name="Sun H."/>
            <person name="Tritt A."/>
            <person name="Yoshinaga Y."/>
            <person name="Zwiers L.-H."/>
            <person name="Turgeon B."/>
            <person name="Goodwin S."/>
            <person name="Spatafora J."/>
            <person name="Crous P."/>
            <person name="Grigoriev I."/>
        </authorList>
    </citation>
    <scope>NUCLEOTIDE SEQUENCE</scope>
    <source>
        <strain evidence="1">CBS 122681</strain>
    </source>
</reference>
<protein>
    <submittedName>
        <fullName evidence="1">Uncharacterized protein</fullName>
    </submittedName>
</protein>
<keyword evidence="2" id="KW-1185">Reference proteome</keyword>
<organism evidence="1 2">
    <name type="scientific">Lophiostoma macrostomum CBS 122681</name>
    <dbReference type="NCBI Taxonomy" id="1314788"/>
    <lineage>
        <taxon>Eukaryota</taxon>
        <taxon>Fungi</taxon>
        <taxon>Dikarya</taxon>
        <taxon>Ascomycota</taxon>
        <taxon>Pezizomycotina</taxon>
        <taxon>Dothideomycetes</taxon>
        <taxon>Pleosporomycetidae</taxon>
        <taxon>Pleosporales</taxon>
        <taxon>Lophiostomataceae</taxon>
        <taxon>Lophiostoma</taxon>
    </lineage>
</organism>
<accession>A0A6A6SI51</accession>
<evidence type="ECO:0000313" key="2">
    <source>
        <dbReference type="Proteomes" id="UP000799324"/>
    </source>
</evidence>
<sequence length="280" mass="30994">MSSQCRLVPDGDIATVSLCRSGWWRVRAVSISIQSSYALVLLLLPALDYPTLSAVHTLVHEQHLSSQTHPLYHSTCRLYASFSRVPSAQNLSPTPGDFGVGDAHLLRGDLVFNPQDFAVGARVDGRQIEDLGLLMAGVYNPCPLYRSTGDGLANHPTIAQVQAWRAVNTDVPHHIDSNGHVTHYSVWASWVTDARGLVGCTSTGVPCIQLRTFNIDNRSRVLHPASLRRGNTQFIGLTIVDWRMVGFDVDYSRLRRGQGRHLLPAVWDRIAEELQNVDLL</sequence>
<name>A0A6A6SI51_9PLEO</name>
<dbReference type="AlphaFoldDB" id="A0A6A6SI51"/>
<gene>
    <name evidence="1" type="ORF">K491DRAFT_699613</name>
</gene>